<keyword evidence="1" id="KW-0472">Membrane</keyword>
<keyword evidence="1" id="KW-1133">Transmembrane helix</keyword>
<dbReference type="EMBL" id="PNIQ01000158">
    <property type="protein sequence ID" value="PMP85539.1"/>
    <property type="molecule type" value="Genomic_DNA"/>
</dbReference>
<dbReference type="Proteomes" id="UP000243376">
    <property type="component" value="Unassembled WGS sequence"/>
</dbReference>
<accession>A0A2J6XCK0</accession>
<dbReference type="AlphaFoldDB" id="A0A2J6XCK0"/>
<organism evidence="2 3">
    <name type="scientific">Chloroflexus aggregans</name>
    <dbReference type="NCBI Taxonomy" id="152260"/>
    <lineage>
        <taxon>Bacteria</taxon>
        <taxon>Bacillati</taxon>
        <taxon>Chloroflexota</taxon>
        <taxon>Chloroflexia</taxon>
        <taxon>Chloroflexales</taxon>
        <taxon>Chloroflexineae</taxon>
        <taxon>Chloroflexaceae</taxon>
        <taxon>Chloroflexus</taxon>
    </lineage>
</organism>
<evidence type="ECO:0000313" key="2">
    <source>
        <dbReference type="EMBL" id="PMP85539.1"/>
    </source>
</evidence>
<keyword evidence="1" id="KW-0812">Transmembrane</keyword>
<feature type="transmembrane region" description="Helical" evidence="1">
    <location>
        <begin position="12"/>
        <end position="35"/>
    </location>
</feature>
<name>A0A2J6XCK0_9CHLR</name>
<comment type="caution">
    <text evidence="2">The sequence shown here is derived from an EMBL/GenBank/DDBJ whole genome shotgun (WGS) entry which is preliminary data.</text>
</comment>
<proteinExistence type="predicted"/>
<protein>
    <submittedName>
        <fullName evidence="2">Uncharacterized protein</fullName>
    </submittedName>
</protein>
<gene>
    <name evidence="2" type="ORF">C0184_02295</name>
</gene>
<sequence length="170" mass="18325">MVYRVSGQALPLVALMLPILTLFVLVVIELANLWLTVAKLEDALQQATRSAVQQIDYAVLARNGQALRGNRVCQSVTIRSPGQCSALVQVAHQFLLVNLQQAHLGGVDPVVLAANTRWTVLPQGGVCGSISTTTPLLCAEVQPVLRGLFGLGEVRPRIRAADTVDRLERP</sequence>
<evidence type="ECO:0000313" key="3">
    <source>
        <dbReference type="Proteomes" id="UP000243376"/>
    </source>
</evidence>
<evidence type="ECO:0000256" key="1">
    <source>
        <dbReference type="SAM" id="Phobius"/>
    </source>
</evidence>
<reference evidence="2 3" key="1">
    <citation type="submission" date="2018-01" db="EMBL/GenBank/DDBJ databases">
        <title>Metagenomic assembled genomes from two thermal pools in the Uzon Caldera, Kamchatka, Russia.</title>
        <authorList>
            <person name="Wilkins L."/>
            <person name="Ettinger C."/>
        </authorList>
    </citation>
    <scope>NUCLEOTIDE SEQUENCE [LARGE SCALE GENOMIC DNA]</scope>
    <source>
        <strain evidence="2">ZAV-02</strain>
    </source>
</reference>